<proteinExistence type="predicted"/>
<sequence>MSIDVKNSVITDILQIASELVDTKTFFIGSLESDFSVLRVLHTSTNQSCSISQGMVLPLEKSL</sequence>
<evidence type="ECO:0000313" key="2">
    <source>
        <dbReference type="Proteomes" id="UP001596142"/>
    </source>
</evidence>
<dbReference type="Proteomes" id="UP001596142">
    <property type="component" value="Unassembled WGS sequence"/>
</dbReference>
<reference evidence="2" key="1">
    <citation type="journal article" date="2019" name="Int. J. Syst. Evol. Microbiol.">
        <title>The Global Catalogue of Microorganisms (GCM) 10K type strain sequencing project: providing services to taxonomists for standard genome sequencing and annotation.</title>
        <authorList>
            <consortium name="The Broad Institute Genomics Platform"/>
            <consortium name="The Broad Institute Genome Sequencing Center for Infectious Disease"/>
            <person name="Wu L."/>
            <person name="Ma J."/>
        </authorList>
    </citation>
    <scope>NUCLEOTIDE SEQUENCE [LARGE SCALE GENOMIC DNA]</scope>
    <source>
        <strain evidence="2">CECT 7184</strain>
    </source>
</reference>
<name>A0ABW0YJF2_9BACI</name>
<organism evidence="1 2">
    <name type="scientific">Thalassorhabdus alkalitolerans</name>
    <dbReference type="NCBI Taxonomy" id="2282697"/>
    <lineage>
        <taxon>Bacteria</taxon>
        <taxon>Bacillati</taxon>
        <taxon>Bacillota</taxon>
        <taxon>Bacilli</taxon>
        <taxon>Bacillales</taxon>
        <taxon>Bacillaceae</taxon>
        <taxon>Thalassorhabdus</taxon>
    </lineage>
</organism>
<protein>
    <submittedName>
        <fullName evidence="1">Uncharacterized protein</fullName>
    </submittedName>
</protein>
<gene>
    <name evidence="1" type="ORF">ACFPU1_03420</name>
</gene>
<keyword evidence="2" id="KW-1185">Reference proteome</keyword>
<comment type="caution">
    <text evidence="1">The sequence shown here is derived from an EMBL/GenBank/DDBJ whole genome shotgun (WGS) entry which is preliminary data.</text>
</comment>
<accession>A0ABW0YJF2</accession>
<dbReference type="EMBL" id="JBHSOZ010000003">
    <property type="protein sequence ID" value="MFC5711821.1"/>
    <property type="molecule type" value="Genomic_DNA"/>
</dbReference>
<evidence type="ECO:0000313" key="1">
    <source>
        <dbReference type="EMBL" id="MFC5711821.1"/>
    </source>
</evidence>
<dbReference type="RefSeq" id="WP_385938613.1">
    <property type="nucleotide sequence ID" value="NZ_JBHSOZ010000003.1"/>
</dbReference>